<evidence type="ECO:0000313" key="4">
    <source>
        <dbReference type="Proteomes" id="UP001456524"/>
    </source>
</evidence>
<feature type="region of interest" description="Disordered" evidence="1">
    <location>
        <begin position="28"/>
        <end position="58"/>
    </location>
</feature>
<dbReference type="InterPro" id="IPR001763">
    <property type="entry name" value="Rhodanese-like_dom"/>
</dbReference>
<dbReference type="PROSITE" id="PS50206">
    <property type="entry name" value="RHODANESE_3"/>
    <property type="match status" value="1"/>
</dbReference>
<feature type="domain" description="Rhodanese" evidence="2">
    <location>
        <begin position="55"/>
        <end position="159"/>
    </location>
</feature>
<dbReference type="EMBL" id="JBBWUH010000002">
    <property type="protein sequence ID" value="KAK8175947.1"/>
    <property type="molecule type" value="Genomic_DNA"/>
</dbReference>
<comment type="caution">
    <text evidence="3">The sequence shown here is derived from an EMBL/GenBank/DDBJ whole genome shotgun (WGS) entry which is preliminary data.</text>
</comment>
<feature type="compositionally biased region" description="Low complexity" evidence="1">
    <location>
        <begin position="28"/>
        <end position="53"/>
    </location>
</feature>
<organism evidence="3 4">
    <name type="scientific">Phyllosticta citrichinensis</name>
    <dbReference type="NCBI Taxonomy" id="1130410"/>
    <lineage>
        <taxon>Eukaryota</taxon>
        <taxon>Fungi</taxon>
        <taxon>Dikarya</taxon>
        <taxon>Ascomycota</taxon>
        <taxon>Pezizomycotina</taxon>
        <taxon>Dothideomycetes</taxon>
        <taxon>Dothideomycetes incertae sedis</taxon>
        <taxon>Botryosphaeriales</taxon>
        <taxon>Phyllostictaceae</taxon>
        <taxon>Phyllosticta</taxon>
    </lineage>
</organism>
<gene>
    <name evidence="3" type="ORF">IWX90DRAFT_483947</name>
</gene>
<keyword evidence="4" id="KW-1185">Reference proteome</keyword>
<dbReference type="PANTHER" id="PTHR10828:SF38">
    <property type="entry name" value="ARSENICAL-RESISTANCE PROTEIN 2-RELATED"/>
    <property type="match status" value="1"/>
</dbReference>
<evidence type="ECO:0000256" key="1">
    <source>
        <dbReference type="SAM" id="MobiDB-lite"/>
    </source>
</evidence>
<evidence type="ECO:0000259" key="2">
    <source>
        <dbReference type="PROSITE" id="PS50206"/>
    </source>
</evidence>
<dbReference type="Gene3D" id="3.40.250.10">
    <property type="entry name" value="Rhodanese-like domain"/>
    <property type="match status" value="1"/>
</dbReference>
<dbReference type="InterPro" id="IPR036873">
    <property type="entry name" value="Rhodanese-like_dom_sf"/>
</dbReference>
<dbReference type="Proteomes" id="UP001456524">
    <property type="component" value="Unassembled WGS sequence"/>
</dbReference>
<proteinExistence type="predicted"/>
<dbReference type="Pfam" id="PF00581">
    <property type="entry name" value="Rhodanese"/>
    <property type="match status" value="1"/>
</dbReference>
<sequence>MSNVTISTLKRIDPDALFALLQRNIATTGSTTGSTATPSSTATAPTTSTGTDAPQPPSIAIIDVRDSDYIGGHIRGCTNVPAHSLDWRAPELARTLRDVPLVVFHCALSQQRGPGAALRYLRERERLAPDEEGAVKEQDVKVLEGGFVRWQEKYGKDSSVTEGYVEDIWKYGY</sequence>
<reference evidence="3 4" key="1">
    <citation type="journal article" date="2022" name="G3 (Bethesda)">
        <title>Enemy or ally: a genomic approach to elucidate the lifestyle of Phyllosticta citrichinaensis.</title>
        <authorList>
            <person name="Buijs V.A."/>
            <person name="Groenewald J.Z."/>
            <person name="Haridas S."/>
            <person name="LaButti K.M."/>
            <person name="Lipzen A."/>
            <person name="Martin F.M."/>
            <person name="Barry K."/>
            <person name="Grigoriev I.V."/>
            <person name="Crous P.W."/>
            <person name="Seidl M.F."/>
        </authorList>
    </citation>
    <scope>NUCLEOTIDE SEQUENCE [LARGE SCALE GENOMIC DNA]</scope>
    <source>
        <strain evidence="3 4">CBS 129764</strain>
    </source>
</reference>
<dbReference type="PANTHER" id="PTHR10828">
    <property type="entry name" value="M-PHASE INDUCER PHOSPHATASE DUAL SPECIFICITY PHOSPHATASE CDC25"/>
    <property type="match status" value="1"/>
</dbReference>
<name>A0ABR1Y431_9PEZI</name>
<dbReference type="SUPFAM" id="SSF52821">
    <property type="entry name" value="Rhodanese/Cell cycle control phosphatase"/>
    <property type="match status" value="1"/>
</dbReference>
<accession>A0ABR1Y431</accession>
<dbReference type="SMART" id="SM00450">
    <property type="entry name" value="RHOD"/>
    <property type="match status" value="1"/>
</dbReference>
<evidence type="ECO:0000313" key="3">
    <source>
        <dbReference type="EMBL" id="KAK8175947.1"/>
    </source>
</evidence>
<protein>
    <submittedName>
        <fullName evidence="3">Rhodanese-like domain-containing protein</fullName>
    </submittedName>
</protein>